<evidence type="ECO:0000313" key="7">
    <source>
        <dbReference type="Proteomes" id="UP001163687"/>
    </source>
</evidence>
<dbReference type="Gene3D" id="3.40.190.290">
    <property type="match status" value="1"/>
</dbReference>
<dbReference type="RefSeq" id="WP_264843728.1">
    <property type="nucleotide sequence ID" value="NZ_AP025628.1"/>
</dbReference>
<proteinExistence type="inferred from homology"/>
<dbReference type="InterPro" id="IPR036388">
    <property type="entry name" value="WH-like_DNA-bd_sf"/>
</dbReference>
<dbReference type="SUPFAM" id="SSF46785">
    <property type="entry name" value="Winged helix' DNA-binding domain"/>
    <property type="match status" value="1"/>
</dbReference>
<dbReference type="InterPro" id="IPR036390">
    <property type="entry name" value="WH_DNA-bd_sf"/>
</dbReference>
<evidence type="ECO:0000256" key="3">
    <source>
        <dbReference type="ARBA" id="ARBA00023125"/>
    </source>
</evidence>
<evidence type="ECO:0000256" key="1">
    <source>
        <dbReference type="ARBA" id="ARBA00009437"/>
    </source>
</evidence>
<reference evidence="6" key="1">
    <citation type="submission" date="2022-03" db="EMBL/GenBank/DDBJ databases">
        <title>Complete genome sequence of Caldinitratiruptor microaerophilus.</title>
        <authorList>
            <person name="Mukaiyama R."/>
            <person name="Nishiyama T."/>
            <person name="Ueda K."/>
        </authorList>
    </citation>
    <scope>NUCLEOTIDE SEQUENCE</scope>
    <source>
        <strain evidence="6">JCM 16183</strain>
    </source>
</reference>
<keyword evidence="7" id="KW-1185">Reference proteome</keyword>
<dbReference type="Proteomes" id="UP001163687">
    <property type="component" value="Chromosome"/>
</dbReference>
<dbReference type="EMBL" id="AP025628">
    <property type="protein sequence ID" value="BDG59614.1"/>
    <property type="molecule type" value="Genomic_DNA"/>
</dbReference>
<dbReference type="Pfam" id="PF00126">
    <property type="entry name" value="HTH_1"/>
    <property type="match status" value="1"/>
</dbReference>
<dbReference type="KEGG" id="cmic:caldi_07040"/>
<name>A0AA35G8U8_9FIRM</name>
<keyword evidence="2" id="KW-0805">Transcription regulation</keyword>
<dbReference type="AlphaFoldDB" id="A0AA35G8U8"/>
<evidence type="ECO:0000256" key="2">
    <source>
        <dbReference type="ARBA" id="ARBA00023015"/>
    </source>
</evidence>
<dbReference type="GO" id="GO:0000976">
    <property type="term" value="F:transcription cis-regulatory region binding"/>
    <property type="evidence" value="ECO:0007669"/>
    <property type="project" value="TreeGrafter"/>
</dbReference>
<evidence type="ECO:0000313" key="6">
    <source>
        <dbReference type="EMBL" id="BDG59614.1"/>
    </source>
</evidence>
<dbReference type="PANTHER" id="PTHR30126">
    <property type="entry name" value="HTH-TYPE TRANSCRIPTIONAL REGULATOR"/>
    <property type="match status" value="1"/>
</dbReference>
<dbReference type="PRINTS" id="PR00039">
    <property type="entry name" value="HTHLYSR"/>
</dbReference>
<gene>
    <name evidence="6" type="ORF">caldi_07040</name>
</gene>
<comment type="similarity">
    <text evidence="1">Belongs to the LysR transcriptional regulatory family.</text>
</comment>
<organism evidence="6 7">
    <name type="scientific">Caldinitratiruptor microaerophilus</name>
    <dbReference type="NCBI Taxonomy" id="671077"/>
    <lineage>
        <taxon>Bacteria</taxon>
        <taxon>Bacillati</taxon>
        <taxon>Bacillota</taxon>
        <taxon>Clostridia</taxon>
        <taxon>Eubacteriales</taxon>
        <taxon>Symbiobacteriaceae</taxon>
        <taxon>Caldinitratiruptor</taxon>
    </lineage>
</organism>
<sequence length="305" mass="32861">MRLEQLEAFCAAVRTGSISGGARSLGLTQAAASQRIKALEEDLGVQLLARGPGGVVPTPAGDEILRVALRAIALLRQVERPHPAQPVTVRVGATPVLAADAVPQALLALRTVAPEVVTSLQIGVLDELLRDLEDGTLHIVYAEGPLDRPGLRVTTIGRDTLRLVGSAADVWNVRPALSPEEWLEQPHVLFPTGCGLRRALHAAMVSAGLPPEHLQVRAEFSSLEAIQTLVETGVGLTWLPRRAVRRGLQAGTLQLLDVRGFRVEFPYLALSRSARPLPPAAVRLTSLVADLLDHRRAARRRRQLV</sequence>
<protein>
    <submittedName>
        <fullName evidence="6">LysR family transcriptional regulator</fullName>
    </submittedName>
</protein>
<dbReference type="SUPFAM" id="SSF53850">
    <property type="entry name" value="Periplasmic binding protein-like II"/>
    <property type="match status" value="1"/>
</dbReference>
<dbReference type="PROSITE" id="PS50931">
    <property type="entry name" value="HTH_LYSR"/>
    <property type="match status" value="1"/>
</dbReference>
<accession>A0AA35G8U8</accession>
<dbReference type="InterPro" id="IPR005119">
    <property type="entry name" value="LysR_subst-bd"/>
</dbReference>
<keyword evidence="4" id="KW-0804">Transcription</keyword>
<feature type="domain" description="HTH lysR-type" evidence="5">
    <location>
        <begin position="1"/>
        <end position="58"/>
    </location>
</feature>
<dbReference type="Pfam" id="PF03466">
    <property type="entry name" value="LysR_substrate"/>
    <property type="match status" value="1"/>
</dbReference>
<dbReference type="PANTHER" id="PTHR30126:SF39">
    <property type="entry name" value="HTH-TYPE TRANSCRIPTIONAL REGULATOR CYSL"/>
    <property type="match status" value="1"/>
</dbReference>
<dbReference type="InterPro" id="IPR000847">
    <property type="entry name" value="LysR_HTH_N"/>
</dbReference>
<evidence type="ECO:0000259" key="5">
    <source>
        <dbReference type="PROSITE" id="PS50931"/>
    </source>
</evidence>
<dbReference type="CDD" id="cd05466">
    <property type="entry name" value="PBP2_LTTR_substrate"/>
    <property type="match status" value="1"/>
</dbReference>
<keyword evidence="3" id="KW-0238">DNA-binding</keyword>
<dbReference type="GO" id="GO:0003700">
    <property type="term" value="F:DNA-binding transcription factor activity"/>
    <property type="evidence" value="ECO:0007669"/>
    <property type="project" value="InterPro"/>
</dbReference>
<dbReference type="Gene3D" id="1.10.10.10">
    <property type="entry name" value="Winged helix-like DNA-binding domain superfamily/Winged helix DNA-binding domain"/>
    <property type="match status" value="1"/>
</dbReference>
<evidence type="ECO:0000256" key="4">
    <source>
        <dbReference type="ARBA" id="ARBA00023163"/>
    </source>
</evidence>